<keyword evidence="2" id="KW-1185">Reference proteome</keyword>
<reference evidence="1" key="1">
    <citation type="submission" date="2020-04" db="EMBL/GenBank/DDBJ databases">
        <title>Genome Assembly and Annotation of Botryosphaeria dothidea sdau 11-99, a Latent Pathogen of Apple Fruit Ring Rot in China.</title>
        <authorList>
            <person name="Yu C."/>
            <person name="Diao Y."/>
            <person name="Lu Q."/>
            <person name="Zhao J."/>
            <person name="Cui S."/>
            <person name="Peng C."/>
            <person name="He B."/>
            <person name="Liu H."/>
        </authorList>
    </citation>
    <scope>NUCLEOTIDE SEQUENCE [LARGE SCALE GENOMIC DNA]</scope>
    <source>
        <strain evidence="1">Sdau11-99</strain>
    </source>
</reference>
<organism evidence="1 2">
    <name type="scientific">Botryosphaeria dothidea</name>
    <dbReference type="NCBI Taxonomy" id="55169"/>
    <lineage>
        <taxon>Eukaryota</taxon>
        <taxon>Fungi</taxon>
        <taxon>Dikarya</taxon>
        <taxon>Ascomycota</taxon>
        <taxon>Pezizomycotina</taxon>
        <taxon>Dothideomycetes</taxon>
        <taxon>Dothideomycetes incertae sedis</taxon>
        <taxon>Botryosphaeriales</taxon>
        <taxon>Botryosphaeriaceae</taxon>
        <taxon>Botryosphaeria</taxon>
    </lineage>
</organism>
<dbReference type="Proteomes" id="UP000572817">
    <property type="component" value="Unassembled WGS sequence"/>
</dbReference>
<evidence type="ECO:0000313" key="2">
    <source>
        <dbReference type="Proteomes" id="UP000572817"/>
    </source>
</evidence>
<accession>A0A8H4INQ6</accession>
<proteinExistence type="predicted"/>
<dbReference type="AlphaFoldDB" id="A0A8H4INQ6"/>
<sequence>MANFAPIFRLNENCFEHVLEHIADLDWQQRIGRSDVYGAHTRARKSQEGPNPLHAFSITCKYIRKLAIPIIFRSACIRLNCYSHVEGTGVKEVEIWPKTRREDRIVMFPRHIEHSRSMSVRIIPPVQDSYKPSFYIPFSLHTLINFPRALRRLYIRAPHPVLRGMVEAASLVRFRDVFEHVEELAISKGGEFFIWMCPRARRLGILDEFASLYRDRTEDIYYMLEAASHLPELRALHVFVKWNEKEMGAVQYYLPRLEELHCISMNGPRRQDHIKQMVFGFPRLRVLGISHINNFITRLRSGEDVVDSRWVLKRREGCLRIWREARREVASAFLHSGHSSLECVEIQGDVGGWPGALAPPVFKYVRDEEEDAESESVVVVGRGYGRHPEHMDWSWHPATMTNYREELAQDLLYSGHPAIDCVEIAAANNEQPFDTWRYVRNNTPPSRGVNVEGGSPWYAAEKMEWHWHPATI</sequence>
<comment type="caution">
    <text evidence="1">The sequence shown here is derived from an EMBL/GenBank/DDBJ whole genome shotgun (WGS) entry which is preliminary data.</text>
</comment>
<gene>
    <name evidence="1" type="ORF">GTA08_BOTSDO08423</name>
</gene>
<dbReference type="EMBL" id="WWBZ02000051">
    <property type="protein sequence ID" value="KAF4304199.1"/>
    <property type="molecule type" value="Genomic_DNA"/>
</dbReference>
<evidence type="ECO:0000313" key="1">
    <source>
        <dbReference type="EMBL" id="KAF4304199.1"/>
    </source>
</evidence>
<name>A0A8H4INQ6_9PEZI</name>
<protein>
    <submittedName>
        <fullName evidence="1">Uncharacterized protein</fullName>
    </submittedName>
</protein>